<name>A0ABV3H0I9_9ACTN</name>
<reference evidence="2 3" key="1">
    <citation type="submission" date="2024-06" db="EMBL/GenBank/DDBJ databases">
        <title>The Natural Products Discovery Center: Release of the First 8490 Sequenced Strains for Exploring Actinobacteria Biosynthetic Diversity.</title>
        <authorList>
            <person name="Kalkreuter E."/>
            <person name="Kautsar S.A."/>
            <person name="Yang D."/>
            <person name="Bader C.D."/>
            <person name="Teijaro C.N."/>
            <person name="Fluegel L."/>
            <person name="Davis C.M."/>
            <person name="Simpson J.R."/>
            <person name="Lauterbach L."/>
            <person name="Steele A.D."/>
            <person name="Gui C."/>
            <person name="Meng S."/>
            <person name="Li G."/>
            <person name="Viehrig K."/>
            <person name="Ye F."/>
            <person name="Su P."/>
            <person name="Kiefer A.F."/>
            <person name="Nichols A."/>
            <person name="Cepeda A.J."/>
            <person name="Yan W."/>
            <person name="Fan B."/>
            <person name="Jiang Y."/>
            <person name="Adhikari A."/>
            <person name="Zheng C.-J."/>
            <person name="Schuster L."/>
            <person name="Cowan T.M."/>
            <person name="Smanski M.J."/>
            <person name="Chevrette M.G."/>
            <person name="De Carvalho L.P.S."/>
            <person name="Shen B."/>
        </authorList>
    </citation>
    <scope>NUCLEOTIDE SEQUENCE [LARGE SCALE GENOMIC DNA]</scope>
    <source>
        <strain evidence="2 3">NPDC049574</strain>
    </source>
</reference>
<dbReference type="InterPro" id="IPR039968">
    <property type="entry name" value="BcerS-like"/>
</dbReference>
<gene>
    <name evidence="2" type="ORF">AB0K40_11130</name>
</gene>
<dbReference type="EMBL" id="JBFARM010000003">
    <property type="protein sequence ID" value="MEV4286044.1"/>
    <property type="molecule type" value="Genomic_DNA"/>
</dbReference>
<dbReference type="InterPro" id="IPR000182">
    <property type="entry name" value="GNAT_dom"/>
</dbReference>
<dbReference type="InterPro" id="IPR016181">
    <property type="entry name" value="Acyl_CoA_acyltransferase"/>
</dbReference>
<feature type="domain" description="N-acetyltransferase" evidence="1">
    <location>
        <begin position="200"/>
        <end position="377"/>
    </location>
</feature>
<dbReference type="PROSITE" id="PS51186">
    <property type="entry name" value="GNAT"/>
    <property type="match status" value="1"/>
</dbReference>
<proteinExistence type="predicted"/>
<dbReference type="Gene3D" id="3.40.630.30">
    <property type="match status" value="1"/>
</dbReference>
<dbReference type="SUPFAM" id="SSF55729">
    <property type="entry name" value="Acyl-CoA N-acyltransferases (Nat)"/>
    <property type="match status" value="1"/>
</dbReference>
<sequence length="377" mass="42399">MTATAVSVEPVRRRSDLTAFIRFPHLIHRPEDPWIPPLDRERRAFLDPRRNPFFDYAEAALFLARRGGRVAGRVAAVRNPRHNELHGADEGFFGMFECVDDPQVAHALFEAAAGWLAERGLRTMLGPVSLSTNHECGLLVDSFDRAPAVLMPYNPAYYPRLLEACGCVKAKDLWAWELTWDQVPDEFLPLADALAEGSPYTVRPLRLADLDNAASQIWAVFNQVWAGNWGFVPATEKEFRHLVRTLKPILRPELTLIAERDGETVGALIGVPDAGPAFRAARGRLTPLGLLRFARALRHLDAARLVLLGVRAENRDDRVVLELGARAMRAARELGIRRVEFSWILEDNDAANGVARYIGARRSKTYRIYRRGCEPPR</sequence>
<evidence type="ECO:0000313" key="2">
    <source>
        <dbReference type="EMBL" id="MEV4286044.1"/>
    </source>
</evidence>
<evidence type="ECO:0000259" key="1">
    <source>
        <dbReference type="PROSITE" id="PS51186"/>
    </source>
</evidence>
<organism evidence="2 3">
    <name type="scientific">Nonomuraea bangladeshensis</name>
    <dbReference type="NCBI Taxonomy" id="404385"/>
    <lineage>
        <taxon>Bacteria</taxon>
        <taxon>Bacillati</taxon>
        <taxon>Actinomycetota</taxon>
        <taxon>Actinomycetes</taxon>
        <taxon>Streptosporangiales</taxon>
        <taxon>Streptosporangiaceae</taxon>
        <taxon>Nonomuraea</taxon>
    </lineage>
</organism>
<dbReference type="PANTHER" id="PTHR41368:SF1">
    <property type="entry name" value="PROTEIN YGHO"/>
    <property type="match status" value="1"/>
</dbReference>
<dbReference type="Proteomes" id="UP001552427">
    <property type="component" value="Unassembled WGS sequence"/>
</dbReference>
<evidence type="ECO:0000313" key="3">
    <source>
        <dbReference type="Proteomes" id="UP001552427"/>
    </source>
</evidence>
<comment type="caution">
    <text evidence="2">The sequence shown here is derived from an EMBL/GenBank/DDBJ whole genome shotgun (WGS) entry which is preliminary data.</text>
</comment>
<keyword evidence="3" id="KW-1185">Reference proteome</keyword>
<dbReference type="RefSeq" id="WP_364447587.1">
    <property type="nucleotide sequence ID" value="NZ_JBFARM010000003.1"/>
</dbReference>
<dbReference type="PANTHER" id="PTHR41368">
    <property type="entry name" value="PROTEIN YGHO"/>
    <property type="match status" value="1"/>
</dbReference>
<accession>A0ABV3H0I9</accession>
<protein>
    <recommendedName>
        <fullName evidence="1">N-acetyltransferase domain-containing protein</fullName>
    </recommendedName>
</protein>